<dbReference type="AlphaFoldDB" id="A0A2H9T104"/>
<accession>A0A2H9T104</accession>
<dbReference type="InterPro" id="IPR015797">
    <property type="entry name" value="NUDIX_hydrolase-like_dom_sf"/>
</dbReference>
<evidence type="ECO:0000313" key="2">
    <source>
        <dbReference type="Proteomes" id="UP000236946"/>
    </source>
</evidence>
<comment type="caution">
    <text evidence="1">The sequence shown here is derived from an EMBL/GenBank/DDBJ whole genome shotgun (WGS) entry which is preliminary data.</text>
</comment>
<reference evidence="2" key="1">
    <citation type="submission" date="2017-09" db="EMBL/GenBank/DDBJ databases">
        <title>Depth-based differentiation of microbial function through sediment-hosted aquifers and enrichment of novel symbionts in the deep terrestrial subsurface.</title>
        <authorList>
            <person name="Probst A.J."/>
            <person name="Ladd B."/>
            <person name="Jarett J.K."/>
            <person name="Geller-Mcgrath D.E."/>
            <person name="Sieber C.M.K."/>
            <person name="Emerson J.B."/>
            <person name="Anantharaman K."/>
            <person name="Thomas B.C."/>
            <person name="Malmstrom R."/>
            <person name="Stieglmeier M."/>
            <person name="Klingl A."/>
            <person name="Woyke T."/>
            <person name="Ryan C.M."/>
            <person name="Banfield J.F."/>
        </authorList>
    </citation>
    <scope>NUCLEOTIDE SEQUENCE [LARGE SCALE GENOMIC DNA]</scope>
</reference>
<dbReference type="Proteomes" id="UP000236946">
    <property type="component" value="Unassembled WGS sequence"/>
</dbReference>
<proteinExistence type="predicted"/>
<dbReference type="SUPFAM" id="SSF55811">
    <property type="entry name" value="Nudix"/>
    <property type="match status" value="1"/>
</dbReference>
<sequence length="83" mass="9465">MSIWLICVDGALAGKILLQQRAETQVKDGLTQIQSNSHICQPTFNGWIKNNEDAMQATKREAVEELGPDFVSHFQFHLSWFDM</sequence>
<dbReference type="Gene3D" id="3.90.79.10">
    <property type="entry name" value="Nucleoside Triphosphate Pyrophosphohydrolase"/>
    <property type="match status" value="1"/>
</dbReference>
<evidence type="ECO:0000313" key="1">
    <source>
        <dbReference type="EMBL" id="PJE69420.1"/>
    </source>
</evidence>
<gene>
    <name evidence="1" type="ORF">COU98_02160</name>
</gene>
<organism evidence="1 2">
    <name type="scientific">Candidatus Staskawiczbacteria bacterium CG10_big_fil_rev_8_21_14_0_10_38_10</name>
    <dbReference type="NCBI Taxonomy" id="1974891"/>
    <lineage>
        <taxon>Bacteria</taxon>
        <taxon>Candidatus Staskawicziibacteriota</taxon>
    </lineage>
</organism>
<evidence type="ECO:0008006" key="3">
    <source>
        <dbReference type="Google" id="ProtNLM"/>
    </source>
</evidence>
<protein>
    <recommendedName>
        <fullName evidence="3">Nudix hydrolase domain-containing protein</fullName>
    </recommendedName>
</protein>
<name>A0A2H9T104_9BACT</name>
<dbReference type="EMBL" id="PFEN01000041">
    <property type="protein sequence ID" value="PJE69420.1"/>
    <property type="molecule type" value="Genomic_DNA"/>
</dbReference>